<keyword evidence="4" id="KW-0068">Autocatalytic cleavage</keyword>
<comment type="caution">
    <text evidence="11">The sequence shown here is derived from an EMBL/GenBank/DDBJ whole genome shotgun (WGS) entry which is preliminary data.</text>
</comment>
<evidence type="ECO:0000256" key="3">
    <source>
        <dbReference type="ARBA" id="ARBA00022793"/>
    </source>
</evidence>
<evidence type="ECO:0000256" key="7">
    <source>
        <dbReference type="ARBA" id="ARBA00023145"/>
    </source>
</evidence>
<sequence>MQGLHLTADLRGCDPAAPVMHDPAALRALCLRAVQQAGLQAVGELFHRFAPPPGGGPAGVTGVVLLAESHLAVHTWPELGAVTLDAYVCNLGEDNSAKAEALMASLQAAFAPRQADRQALQRGRSAPEP</sequence>
<evidence type="ECO:0000256" key="1">
    <source>
        <dbReference type="ARBA" id="ARBA00001928"/>
    </source>
</evidence>
<dbReference type="SUPFAM" id="SSF56276">
    <property type="entry name" value="S-adenosylmethionine decarboxylase"/>
    <property type="match status" value="1"/>
</dbReference>
<reference evidence="11" key="1">
    <citation type="submission" date="2021-04" db="EMBL/GenBank/DDBJ databases">
        <title>The genome sequence of Ideonella sp. 4Y11.</title>
        <authorList>
            <person name="Liu Y."/>
        </authorList>
    </citation>
    <scope>NUCLEOTIDE SEQUENCE</scope>
    <source>
        <strain evidence="11">4Y11</strain>
    </source>
</reference>
<proteinExistence type="predicted"/>
<evidence type="ECO:0000256" key="4">
    <source>
        <dbReference type="ARBA" id="ARBA00022813"/>
    </source>
</evidence>
<keyword evidence="2" id="KW-0949">S-adenosyl-L-methionine</keyword>
<dbReference type="AlphaFoldDB" id="A0A940YY26"/>
<name>A0A940YY26_9BURK</name>
<evidence type="ECO:0000256" key="5">
    <source>
        <dbReference type="ARBA" id="ARBA00023066"/>
    </source>
</evidence>
<protein>
    <submittedName>
        <fullName evidence="11">Adenosylmethionine decarboxylase</fullName>
        <ecNumber evidence="11">4.1.1.50</ecNumber>
    </submittedName>
</protein>
<keyword evidence="7" id="KW-0865">Zymogen</keyword>
<keyword evidence="3" id="KW-0210">Decarboxylase</keyword>
<dbReference type="Gene3D" id="3.30.360.110">
    <property type="entry name" value="S-adenosylmethionine decarboxylase domain"/>
    <property type="match status" value="1"/>
</dbReference>
<keyword evidence="6" id="KW-0620">Polyamine biosynthesis</keyword>
<evidence type="ECO:0000256" key="9">
    <source>
        <dbReference type="ARBA" id="ARBA00023270"/>
    </source>
</evidence>
<keyword evidence="9" id="KW-0704">Schiff base</keyword>
<dbReference type="InterPro" id="IPR042284">
    <property type="entry name" value="AdoMetDC_N"/>
</dbReference>
<dbReference type="GO" id="GO:0008295">
    <property type="term" value="P:spermidine biosynthetic process"/>
    <property type="evidence" value="ECO:0007669"/>
    <property type="project" value="UniProtKB-KW"/>
</dbReference>
<dbReference type="PANTHER" id="PTHR33866:SF2">
    <property type="entry name" value="S-ADENOSYLMETHIONINE DECARBOXYLASE PROENZYME"/>
    <property type="match status" value="1"/>
</dbReference>
<dbReference type="PANTHER" id="PTHR33866">
    <property type="entry name" value="S-ADENOSYLMETHIONINE DECARBOXYLASE PROENZYME"/>
    <property type="match status" value="1"/>
</dbReference>
<evidence type="ECO:0000256" key="6">
    <source>
        <dbReference type="ARBA" id="ARBA00023115"/>
    </source>
</evidence>
<accession>A0A940YY26</accession>
<evidence type="ECO:0000256" key="8">
    <source>
        <dbReference type="ARBA" id="ARBA00023239"/>
    </source>
</evidence>
<evidence type="ECO:0000313" key="11">
    <source>
        <dbReference type="EMBL" id="MBQ0961255.1"/>
    </source>
</evidence>
<dbReference type="EMBL" id="JAGQDE010000025">
    <property type="protein sequence ID" value="MBQ0961255.1"/>
    <property type="molecule type" value="Genomic_DNA"/>
</dbReference>
<gene>
    <name evidence="11" type="primary">speD</name>
    <name evidence="11" type="ORF">KAK06_20025</name>
</gene>
<evidence type="ECO:0000256" key="10">
    <source>
        <dbReference type="ARBA" id="ARBA00023317"/>
    </source>
</evidence>
<keyword evidence="8 11" id="KW-0456">Lyase</keyword>
<keyword evidence="10" id="KW-0670">Pyruvate</keyword>
<dbReference type="GO" id="GO:0005829">
    <property type="term" value="C:cytosol"/>
    <property type="evidence" value="ECO:0007669"/>
    <property type="project" value="TreeGrafter"/>
</dbReference>
<dbReference type="NCBIfam" id="TIGR03330">
    <property type="entry name" value="SAM_DCase_Bsu"/>
    <property type="match status" value="1"/>
</dbReference>
<dbReference type="InterPro" id="IPR042286">
    <property type="entry name" value="AdoMetDC_C"/>
</dbReference>
<dbReference type="InterPro" id="IPR016067">
    <property type="entry name" value="S-AdoMet_deCO2ase_core"/>
</dbReference>
<organism evidence="11 12">
    <name type="scientific">Ideonella aquatica</name>
    <dbReference type="NCBI Taxonomy" id="2824119"/>
    <lineage>
        <taxon>Bacteria</taxon>
        <taxon>Pseudomonadati</taxon>
        <taxon>Pseudomonadota</taxon>
        <taxon>Betaproteobacteria</taxon>
        <taxon>Burkholderiales</taxon>
        <taxon>Sphaerotilaceae</taxon>
        <taxon>Ideonella</taxon>
    </lineage>
</organism>
<evidence type="ECO:0000256" key="2">
    <source>
        <dbReference type="ARBA" id="ARBA00022691"/>
    </source>
</evidence>
<keyword evidence="12" id="KW-1185">Reference proteome</keyword>
<dbReference type="GO" id="GO:0004014">
    <property type="term" value="F:adenosylmethionine decarboxylase activity"/>
    <property type="evidence" value="ECO:0007669"/>
    <property type="project" value="UniProtKB-EC"/>
</dbReference>
<evidence type="ECO:0000313" key="12">
    <source>
        <dbReference type="Proteomes" id="UP000678374"/>
    </source>
</evidence>
<dbReference type="Gene3D" id="3.30.160.750">
    <property type="match status" value="1"/>
</dbReference>
<dbReference type="Proteomes" id="UP000678374">
    <property type="component" value="Unassembled WGS sequence"/>
</dbReference>
<dbReference type="InterPro" id="IPR003826">
    <property type="entry name" value="AdoMetDC_fam_prok"/>
</dbReference>
<dbReference type="Pfam" id="PF02675">
    <property type="entry name" value="AdoMet_dc"/>
    <property type="match status" value="1"/>
</dbReference>
<comment type="cofactor">
    <cofactor evidence="1">
        <name>pyruvate</name>
        <dbReference type="ChEBI" id="CHEBI:15361"/>
    </cofactor>
</comment>
<dbReference type="InterPro" id="IPR017716">
    <property type="entry name" value="S-AdoMet_deCOase_pro-enz"/>
</dbReference>
<dbReference type="EC" id="4.1.1.50" evidence="11"/>
<dbReference type="RefSeq" id="WP_210803936.1">
    <property type="nucleotide sequence ID" value="NZ_JAGQDE010000025.1"/>
</dbReference>
<keyword evidence="5" id="KW-0745">Spermidine biosynthesis</keyword>